<dbReference type="PROSITE" id="PS50156">
    <property type="entry name" value="SSD"/>
    <property type="match status" value="1"/>
</dbReference>
<comment type="caution">
    <text evidence="8">The sequence shown here is derived from an EMBL/GenBank/DDBJ whole genome shotgun (WGS) entry which is preliminary data.</text>
</comment>
<evidence type="ECO:0000256" key="1">
    <source>
        <dbReference type="ARBA" id="ARBA00004651"/>
    </source>
</evidence>
<feature type="transmembrane region" description="Helical" evidence="6">
    <location>
        <begin position="303"/>
        <end position="327"/>
    </location>
</feature>
<evidence type="ECO:0000256" key="2">
    <source>
        <dbReference type="ARBA" id="ARBA00022475"/>
    </source>
</evidence>
<dbReference type="SUPFAM" id="SSF82866">
    <property type="entry name" value="Multidrug efflux transporter AcrB transmembrane domain"/>
    <property type="match status" value="2"/>
</dbReference>
<evidence type="ECO:0000256" key="3">
    <source>
        <dbReference type="ARBA" id="ARBA00022692"/>
    </source>
</evidence>
<dbReference type="PANTHER" id="PTHR33406:SF13">
    <property type="entry name" value="MEMBRANE PROTEIN YDFJ"/>
    <property type="match status" value="1"/>
</dbReference>
<keyword evidence="3 6" id="KW-0812">Transmembrane</keyword>
<dbReference type="PANTHER" id="PTHR33406">
    <property type="entry name" value="MEMBRANE PROTEIN MJ1562-RELATED"/>
    <property type="match status" value="1"/>
</dbReference>
<name>A0A926DS22_9FIRM</name>
<comment type="subcellular location">
    <subcellularLocation>
        <location evidence="1">Cell membrane</location>
        <topology evidence="1">Multi-pass membrane protein</topology>
    </subcellularLocation>
</comment>
<reference evidence="8" key="1">
    <citation type="submission" date="2020-08" db="EMBL/GenBank/DDBJ databases">
        <title>Genome public.</title>
        <authorList>
            <person name="Liu C."/>
            <person name="Sun Q."/>
        </authorList>
    </citation>
    <scope>NUCLEOTIDE SEQUENCE</scope>
    <source>
        <strain evidence="8">NSJ-32</strain>
    </source>
</reference>
<organism evidence="8 9">
    <name type="scientific">Bianquea renquensis</name>
    <dbReference type="NCBI Taxonomy" id="2763661"/>
    <lineage>
        <taxon>Bacteria</taxon>
        <taxon>Bacillati</taxon>
        <taxon>Bacillota</taxon>
        <taxon>Clostridia</taxon>
        <taxon>Eubacteriales</taxon>
        <taxon>Bianqueaceae</taxon>
        <taxon>Bianquea</taxon>
    </lineage>
</organism>
<feature type="transmembrane region" description="Helical" evidence="6">
    <location>
        <begin position="612"/>
        <end position="635"/>
    </location>
</feature>
<protein>
    <submittedName>
        <fullName evidence="8">MMPL family transporter</fullName>
    </submittedName>
</protein>
<dbReference type="InterPro" id="IPR000731">
    <property type="entry name" value="SSD"/>
</dbReference>
<feature type="domain" description="SSD" evidence="7">
    <location>
        <begin position="525"/>
        <end position="671"/>
    </location>
</feature>
<evidence type="ECO:0000256" key="4">
    <source>
        <dbReference type="ARBA" id="ARBA00022989"/>
    </source>
</evidence>
<dbReference type="InterPro" id="IPR050545">
    <property type="entry name" value="Mycobact_MmpL"/>
</dbReference>
<feature type="transmembrane region" description="Helical" evidence="6">
    <location>
        <begin position="226"/>
        <end position="247"/>
    </location>
</feature>
<dbReference type="GO" id="GO:0005886">
    <property type="term" value="C:plasma membrane"/>
    <property type="evidence" value="ECO:0007669"/>
    <property type="project" value="UniProtKB-SubCell"/>
</dbReference>
<sequence length="700" mass="76672">MDRVARHLVQKRNRIILLFLILTVLCAALIPFTKIEYRLSQYLPVDSEIWAALDLYHQEFGDSAAIRVAVPKITISEAVNLKEQLRQIPGVKRILWLDDVLDVHVPVSAMDTDTLNAYYKSGTALYQIELWGDEYSASAGKAIGEIRKTAGDLAMLDGAAVTSLALRETALKQIAGITLLVIPILFLILLICTTSWFEPVLLIATIGVSAVLNLGTNVFLGNVSFISEMVATILQFAISMDYAIFLLHRFEEQRREGYEPEEAMRRGMAGAISTISASGLTTIAGFVAFLFMRYRLGQDLGIVLAKGIVLSFISVIALLPALTVKFARLVEKSRHRSFLPSFHSVGKGISKARYCIPIVILAIVPCFLAQNANTFLYGDEAVVATEGSPEAKDRERMSELFGRNNPMVVMAPRGEMGKEAQVSANLSRIPRVSQVQSAAALLGEGIPVELAPDALLEQFQTEAYSRYVLNLDVPQEGEETKQVIEEIRSVMSDAYGDAYWLVGSSASIDEIRQVMETDFSRVGVISVVAILLIVLLTFRSISIPILLILIIESAIWLNMSIPYFMGEGLIFIGYLIISAIQLGATIDYGILMTQDYLKHRKTMARQEAGVAAVETSGPSIFTSALILSVAGFSVYAASSIQGIAQLCLLVGRGAVFSGVFVIFLLPALLILLDPFIMKTTYAHKRNKGANKEVSIHEESG</sequence>
<proteinExistence type="predicted"/>
<dbReference type="RefSeq" id="WP_249289448.1">
    <property type="nucleotide sequence ID" value="NZ_JACRSQ010000004.1"/>
</dbReference>
<keyword evidence="9" id="KW-1185">Reference proteome</keyword>
<feature type="transmembrane region" description="Helical" evidence="6">
    <location>
        <begin position="571"/>
        <end position="591"/>
    </location>
</feature>
<evidence type="ECO:0000256" key="6">
    <source>
        <dbReference type="SAM" id="Phobius"/>
    </source>
</evidence>
<evidence type="ECO:0000259" key="7">
    <source>
        <dbReference type="PROSITE" id="PS50156"/>
    </source>
</evidence>
<feature type="transmembrane region" description="Helical" evidence="6">
    <location>
        <begin position="200"/>
        <end position="220"/>
    </location>
</feature>
<dbReference type="InterPro" id="IPR004869">
    <property type="entry name" value="MMPL_dom"/>
</dbReference>
<dbReference type="Proteomes" id="UP000657006">
    <property type="component" value="Unassembled WGS sequence"/>
</dbReference>
<dbReference type="Gene3D" id="1.20.1640.10">
    <property type="entry name" value="Multidrug efflux transporter AcrB transmembrane domain"/>
    <property type="match status" value="2"/>
</dbReference>
<evidence type="ECO:0000313" key="9">
    <source>
        <dbReference type="Proteomes" id="UP000657006"/>
    </source>
</evidence>
<evidence type="ECO:0000256" key="5">
    <source>
        <dbReference type="ARBA" id="ARBA00023136"/>
    </source>
</evidence>
<dbReference type="AlphaFoldDB" id="A0A926DS22"/>
<feature type="transmembrane region" description="Helical" evidence="6">
    <location>
        <begin position="655"/>
        <end position="677"/>
    </location>
</feature>
<accession>A0A926DS22</accession>
<keyword evidence="2" id="KW-1003">Cell membrane</keyword>
<feature type="transmembrane region" description="Helical" evidence="6">
    <location>
        <begin position="15"/>
        <end position="33"/>
    </location>
</feature>
<dbReference type="EMBL" id="JACRSQ010000004">
    <property type="protein sequence ID" value="MBC8542772.1"/>
    <property type="molecule type" value="Genomic_DNA"/>
</dbReference>
<dbReference type="Pfam" id="PF03176">
    <property type="entry name" value="MMPL"/>
    <property type="match status" value="2"/>
</dbReference>
<feature type="transmembrane region" description="Helical" evidence="6">
    <location>
        <begin position="519"/>
        <end position="538"/>
    </location>
</feature>
<evidence type="ECO:0000313" key="8">
    <source>
        <dbReference type="EMBL" id="MBC8542772.1"/>
    </source>
</evidence>
<feature type="transmembrane region" description="Helical" evidence="6">
    <location>
        <begin position="268"/>
        <end position="291"/>
    </location>
</feature>
<keyword evidence="5 6" id="KW-0472">Membrane</keyword>
<feature type="transmembrane region" description="Helical" evidence="6">
    <location>
        <begin position="174"/>
        <end position="193"/>
    </location>
</feature>
<gene>
    <name evidence="8" type="ORF">H8730_04320</name>
</gene>
<keyword evidence="4 6" id="KW-1133">Transmembrane helix</keyword>